<feature type="transmembrane region" description="Helical" evidence="2">
    <location>
        <begin position="12"/>
        <end position="34"/>
    </location>
</feature>
<feature type="region of interest" description="Disordered" evidence="1">
    <location>
        <begin position="497"/>
        <end position="829"/>
    </location>
</feature>
<organism evidence="3 4">
    <name type="scientific">Kwoniella newhampshirensis</name>
    <dbReference type="NCBI Taxonomy" id="1651941"/>
    <lineage>
        <taxon>Eukaryota</taxon>
        <taxon>Fungi</taxon>
        <taxon>Dikarya</taxon>
        <taxon>Basidiomycota</taxon>
        <taxon>Agaricomycotina</taxon>
        <taxon>Tremellomycetes</taxon>
        <taxon>Tremellales</taxon>
        <taxon>Cryptococcaceae</taxon>
        <taxon>Kwoniella</taxon>
    </lineage>
</organism>
<sequence length="856" mass="92407">MQGPTPIWTGYNLLRLVAVVFLTWTLIAQFIAIADDMKAYTLASSAARNATITSTEQTSSTRTPTDTSTSSVSPNVTRSVSKDAGIAKWGSATTISTGEASATSLITSSPSNRVSSGPFDGSGSDMNGSDEVGGQVLPLPNVKRAIGVTADETGSGANWGLSSVPRQAGGTAFAVMSRLVIATTLGFLVLGQAGLPEMFLYRWVPWLGPHSTPLWLGLGQFVVAVEILRVYAKSMMLIPAWGVLAVGLINLTLGSVLLCLARRLPKYPPPPLYFNLSTRFLFFRPAPQCYQQLFDDPWTNVGEERITNLPSANAKETGLDGDEEKTLAMNGRRTQDEREPSISACMNHKSHHDVRQGGYPTFSGGRMTDPGRQVPTGFLERGKGGRGMEFVINDGKRSDKGDLKGVMPKGSDGQVESGGGLSDLPPLPAKNHKSRSAQRVDDLPFRGQSKKPAPVPPKMPSIQQVASPRRAEILAGQNIPRKAAIVNEGGPIMSNAMRAGSSMDRARASTMNGKRGKMPMEPASTRRQSISLTAPPPVPMKAVNQANRQSSLSSVSAANDLAPRFPFPPSRQPSGDSPPDKSLTSQNERQRCSGIETKPAVPHSKIDGQKTPKSAQSRQKDKREPEIQDQTKRTRRADRSLHQPKYLSPPSSAITIRQADPDPLGRAHTFDSHSPRHTHRQAAPDVPPLQSSMIKCADRLTRSNSARSTRTARGVRFDLNKVEAQSPPQYRYSSADEDSLKSPPRTGIRIPGTNVHVPIPGMATPRSTIDHSRPESYSSSVSGTGTEFESESDRKGHKLMASTEIKSPSVQAFPAKTDRPRTMTILGGGYLTGGMEVYRQRRPSSATVDSRDSREL</sequence>
<feature type="compositionally biased region" description="Low complexity" evidence="1">
    <location>
        <begin position="702"/>
        <end position="712"/>
    </location>
</feature>
<feature type="compositionally biased region" description="Polar residues" evidence="1">
    <location>
        <begin position="544"/>
        <end position="557"/>
    </location>
</feature>
<protein>
    <submittedName>
        <fullName evidence="3">Uncharacterized protein</fullName>
    </submittedName>
</protein>
<comment type="caution">
    <text evidence="3">The sequence shown here is derived from an EMBL/GenBank/DDBJ whole genome shotgun (WGS) entry which is preliminary data.</text>
</comment>
<dbReference type="Proteomes" id="UP001388673">
    <property type="component" value="Unassembled WGS sequence"/>
</dbReference>
<feature type="transmembrane region" description="Helical" evidence="2">
    <location>
        <begin position="213"/>
        <end position="231"/>
    </location>
</feature>
<evidence type="ECO:0000313" key="4">
    <source>
        <dbReference type="Proteomes" id="UP001388673"/>
    </source>
</evidence>
<dbReference type="AlphaFoldDB" id="A0AAW0Z4Y4"/>
<gene>
    <name evidence="3" type="ORF">IAR55_000893</name>
</gene>
<feature type="compositionally biased region" description="Low complexity" evidence="1">
    <location>
        <begin position="53"/>
        <end position="77"/>
    </location>
</feature>
<feature type="compositionally biased region" description="Basic and acidic residues" evidence="1">
    <location>
        <begin position="394"/>
        <end position="403"/>
    </location>
</feature>
<keyword evidence="2" id="KW-0812">Transmembrane</keyword>
<evidence type="ECO:0000256" key="1">
    <source>
        <dbReference type="SAM" id="MobiDB-lite"/>
    </source>
</evidence>
<feature type="compositionally biased region" description="Basic and acidic residues" evidence="1">
    <location>
        <begin position="618"/>
        <end position="641"/>
    </location>
</feature>
<feature type="region of interest" description="Disordered" evidence="1">
    <location>
        <begin position="51"/>
        <end position="77"/>
    </location>
</feature>
<proteinExistence type="predicted"/>
<dbReference type="RefSeq" id="XP_066805225.1">
    <property type="nucleotide sequence ID" value="XM_066944024.1"/>
</dbReference>
<feature type="transmembrane region" description="Helical" evidence="2">
    <location>
        <begin position="238"/>
        <end position="258"/>
    </location>
</feature>
<keyword evidence="2" id="KW-0472">Membrane</keyword>
<evidence type="ECO:0000313" key="3">
    <source>
        <dbReference type="EMBL" id="KAK8865746.1"/>
    </source>
</evidence>
<evidence type="ECO:0000256" key="2">
    <source>
        <dbReference type="SAM" id="Phobius"/>
    </source>
</evidence>
<feature type="compositionally biased region" description="Polar residues" evidence="1">
    <location>
        <begin position="106"/>
        <end position="115"/>
    </location>
</feature>
<reference evidence="3 4" key="1">
    <citation type="journal article" date="2024" name="bioRxiv">
        <title>Comparative genomics of Cryptococcus and Kwoniella reveals pathogenesis evolution and contrasting karyotype dynamics via intercentromeric recombination or chromosome fusion.</title>
        <authorList>
            <person name="Coelho M.A."/>
            <person name="David-Palma M."/>
            <person name="Shea T."/>
            <person name="Bowers K."/>
            <person name="McGinley-Smith S."/>
            <person name="Mohammad A.W."/>
            <person name="Gnirke A."/>
            <person name="Yurkov A.M."/>
            <person name="Nowrousian M."/>
            <person name="Sun S."/>
            <person name="Cuomo C.A."/>
            <person name="Heitman J."/>
        </authorList>
    </citation>
    <scope>NUCLEOTIDE SEQUENCE [LARGE SCALE GENOMIC DNA]</scope>
    <source>
        <strain evidence="3 4">CBS 13917</strain>
    </source>
</reference>
<accession>A0AAW0Z4Y4</accession>
<dbReference type="KEGG" id="kne:92178152"/>
<keyword evidence="4" id="KW-1185">Reference proteome</keyword>
<dbReference type="EMBL" id="JBCAWK010000002">
    <property type="protein sequence ID" value="KAK8865746.1"/>
    <property type="molecule type" value="Genomic_DNA"/>
</dbReference>
<keyword evidence="2" id="KW-1133">Transmembrane helix</keyword>
<feature type="region of interest" description="Disordered" evidence="1">
    <location>
        <begin position="350"/>
        <end position="462"/>
    </location>
</feature>
<feature type="region of interest" description="Disordered" evidence="1">
    <location>
        <begin position="106"/>
        <end position="132"/>
    </location>
</feature>
<feature type="compositionally biased region" description="Polar residues" evidence="1">
    <location>
        <begin position="775"/>
        <end position="787"/>
    </location>
</feature>
<feature type="compositionally biased region" description="Basic and acidic residues" evidence="1">
    <location>
        <begin position="659"/>
        <end position="674"/>
    </location>
</feature>
<name>A0AAW0Z4Y4_9TREE</name>
<feature type="region of interest" description="Disordered" evidence="1">
    <location>
        <begin position="837"/>
        <end position="856"/>
    </location>
</feature>
<dbReference type="GeneID" id="92178152"/>
<feature type="transmembrane region" description="Helical" evidence="2">
    <location>
        <begin position="172"/>
        <end position="193"/>
    </location>
</feature>